<keyword evidence="3" id="KW-1185">Reference proteome</keyword>
<organism evidence="2 3">
    <name type="scientific">Phytophthora pseudosyringae</name>
    <dbReference type="NCBI Taxonomy" id="221518"/>
    <lineage>
        <taxon>Eukaryota</taxon>
        <taxon>Sar</taxon>
        <taxon>Stramenopiles</taxon>
        <taxon>Oomycota</taxon>
        <taxon>Peronosporomycetes</taxon>
        <taxon>Peronosporales</taxon>
        <taxon>Peronosporaceae</taxon>
        <taxon>Phytophthora</taxon>
    </lineage>
</organism>
<feature type="compositionally biased region" description="Polar residues" evidence="1">
    <location>
        <begin position="10"/>
        <end position="30"/>
    </location>
</feature>
<comment type="caution">
    <text evidence="2">The sequence shown here is derived from an EMBL/GenBank/DDBJ whole genome shotgun (WGS) entry which is preliminary data.</text>
</comment>
<evidence type="ECO:0000313" key="2">
    <source>
        <dbReference type="EMBL" id="KAG7375600.1"/>
    </source>
</evidence>
<protein>
    <submittedName>
        <fullName evidence="2">Uncharacterized protein</fullName>
    </submittedName>
</protein>
<evidence type="ECO:0000256" key="1">
    <source>
        <dbReference type="SAM" id="MobiDB-lite"/>
    </source>
</evidence>
<accession>A0A8T1V5M9</accession>
<dbReference type="AlphaFoldDB" id="A0A8T1V5M9"/>
<reference evidence="2" key="1">
    <citation type="submission" date="2021-02" db="EMBL/GenBank/DDBJ databases">
        <authorList>
            <person name="Palmer J.M."/>
        </authorList>
    </citation>
    <scope>NUCLEOTIDE SEQUENCE</scope>
    <source>
        <strain evidence="2">SCRP734</strain>
    </source>
</reference>
<feature type="region of interest" description="Disordered" evidence="1">
    <location>
        <begin position="1"/>
        <end position="64"/>
    </location>
</feature>
<name>A0A8T1V5M9_9STRA</name>
<dbReference type="Proteomes" id="UP000694044">
    <property type="component" value="Unassembled WGS sequence"/>
</dbReference>
<gene>
    <name evidence="2" type="ORF">PHYPSEUDO_000507</name>
</gene>
<proteinExistence type="predicted"/>
<sequence>MSLRRVSAKLSWNGSDLEKQTPTPDSQTKGKFTPKNKIKGSTTPTPAGRSILKRPQGQPAFRKSNNTDYKAKYFALIDKFVIDDKATDATAHLNE</sequence>
<dbReference type="EMBL" id="JAGDFM010001049">
    <property type="protein sequence ID" value="KAG7375600.1"/>
    <property type="molecule type" value="Genomic_DNA"/>
</dbReference>
<evidence type="ECO:0000313" key="3">
    <source>
        <dbReference type="Proteomes" id="UP000694044"/>
    </source>
</evidence>